<dbReference type="InterPro" id="IPR027417">
    <property type="entry name" value="P-loop_NTPase"/>
</dbReference>
<name>G9XH42_DESHA</name>
<dbReference type="InterPro" id="IPR003593">
    <property type="entry name" value="AAA+_ATPase"/>
</dbReference>
<evidence type="ECO:0000313" key="7">
    <source>
        <dbReference type="Proteomes" id="UP000004416"/>
    </source>
</evidence>
<evidence type="ECO:0000256" key="4">
    <source>
        <dbReference type="ARBA" id="ARBA00023163"/>
    </source>
</evidence>
<dbReference type="SMART" id="SM00382">
    <property type="entry name" value="AAA"/>
    <property type="match status" value="1"/>
</dbReference>
<dbReference type="PROSITE" id="PS00676">
    <property type="entry name" value="SIGMA54_INTERACT_2"/>
    <property type="match status" value="1"/>
</dbReference>
<organism evidence="6 7">
    <name type="scientific">Desulfitobacterium hafniense DP7</name>
    <dbReference type="NCBI Taxonomy" id="537010"/>
    <lineage>
        <taxon>Bacteria</taxon>
        <taxon>Bacillati</taxon>
        <taxon>Bacillota</taxon>
        <taxon>Clostridia</taxon>
        <taxon>Eubacteriales</taxon>
        <taxon>Desulfitobacteriaceae</taxon>
        <taxon>Desulfitobacterium</taxon>
    </lineage>
</organism>
<dbReference type="PATRIC" id="fig|537010.4.peg.250"/>
<evidence type="ECO:0000256" key="2">
    <source>
        <dbReference type="ARBA" id="ARBA00022840"/>
    </source>
</evidence>
<dbReference type="FunFam" id="3.40.50.300:FF:000006">
    <property type="entry name" value="DNA-binding transcriptional regulator NtrC"/>
    <property type="match status" value="1"/>
</dbReference>
<dbReference type="HOGENOM" id="CLU_000445_8_12_9"/>
<dbReference type="SUPFAM" id="SSF46689">
    <property type="entry name" value="Homeodomain-like"/>
    <property type="match status" value="1"/>
</dbReference>
<dbReference type="SUPFAM" id="SSF52540">
    <property type="entry name" value="P-loop containing nucleoside triphosphate hydrolases"/>
    <property type="match status" value="1"/>
</dbReference>
<dbReference type="PRINTS" id="PR01590">
    <property type="entry name" value="HTHFIS"/>
</dbReference>
<dbReference type="InterPro" id="IPR029016">
    <property type="entry name" value="GAF-like_dom_sf"/>
</dbReference>
<dbReference type="Pfam" id="PF02954">
    <property type="entry name" value="HTH_8"/>
    <property type="match status" value="1"/>
</dbReference>
<keyword evidence="3" id="KW-0805">Transcription regulation</keyword>
<dbReference type="InterPro" id="IPR058031">
    <property type="entry name" value="AAA_lid_NorR"/>
</dbReference>
<dbReference type="Pfam" id="PF25601">
    <property type="entry name" value="AAA_lid_14"/>
    <property type="match status" value="1"/>
</dbReference>
<dbReference type="Gene3D" id="3.30.450.40">
    <property type="match status" value="1"/>
</dbReference>
<dbReference type="GO" id="GO:0043565">
    <property type="term" value="F:sequence-specific DNA binding"/>
    <property type="evidence" value="ECO:0007669"/>
    <property type="project" value="InterPro"/>
</dbReference>
<gene>
    <name evidence="6" type="ORF">HMPREF0322_00265</name>
</gene>
<reference evidence="6 7" key="1">
    <citation type="submission" date="2011-08" db="EMBL/GenBank/DDBJ databases">
        <authorList>
            <person name="Weinstock G."/>
            <person name="Sodergren E."/>
            <person name="Clifton S."/>
            <person name="Fulton L."/>
            <person name="Fulton B."/>
            <person name="Courtney L."/>
            <person name="Fronick C."/>
            <person name="Harrison M."/>
            <person name="Strong C."/>
            <person name="Farmer C."/>
            <person name="Delahaunty K."/>
            <person name="Markovic C."/>
            <person name="Hall O."/>
            <person name="Minx P."/>
            <person name="Tomlinson C."/>
            <person name="Mitreva M."/>
            <person name="Hou S."/>
            <person name="Chen J."/>
            <person name="Wollam A."/>
            <person name="Pepin K.H."/>
            <person name="Johnson M."/>
            <person name="Bhonagiri V."/>
            <person name="Zhang X."/>
            <person name="Suruliraj S."/>
            <person name="Warren W."/>
            <person name="Chinwalla A."/>
            <person name="Mardis E.R."/>
            <person name="Wilson R.K."/>
        </authorList>
    </citation>
    <scope>NUCLEOTIDE SEQUENCE [LARGE SCALE GENOMIC DNA]</scope>
    <source>
        <strain evidence="6 7">DP7</strain>
    </source>
</reference>
<dbReference type="GO" id="GO:0005524">
    <property type="term" value="F:ATP binding"/>
    <property type="evidence" value="ECO:0007669"/>
    <property type="project" value="UniProtKB-KW"/>
</dbReference>
<dbReference type="AlphaFoldDB" id="G9XH42"/>
<protein>
    <submittedName>
        <fullName evidence="6">Sigma-54 interaction domain protein</fullName>
    </submittedName>
</protein>
<accession>G9XH42</accession>
<dbReference type="InterPro" id="IPR025943">
    <property type="entry name" value="Sigma_54_int_dom_ATP-bd_2"/>
</dbReference>
<comment type="caution">
    <text evidence="6">The sequence shown here is derived from an EMBL/GenBank/DDBJ whole genome shotgun (WGS) entry which is preliminary data.</text>
</comment>
<dbReference type="PANTHER" id="PTHR32071:SF57">
    <property type="entry name" value="C4-DICARBOXYLATE TRANSPORT TRANSCRIPTIONAL REGULATORY PROTEIN DCTD"/>
    <property type="match status" value="1"/>
</dbReference>
<dbReference type="InterPro" id="IPR009057">
    <property type="entry name" value="Homeodomain-like_sf"/>
</dbReference>
<dbReference type="Pfam" id="PF00158">
    <property type="entry name" value="Sigma54_activat"/>
    <property type="match status" value="1"/>
</dbReference>
<dbReference type="CDD" id="cd00009">
    <property type="entry name" value="AAA"/>
    <property type="match status" value="1"/>
</dbReference>
<dbReference type="InterPro" id="IPR002078">
    <property type="entry name" value="Sigma_54_int"/>
</dbReference>
<keyword evidence="2" id="KW-0067">ATP-binding</keyword>
<dbReference type="InterPro" id="IPR002197">
    <property type="entry name" value="HTH_Fis"/>
</dbReference>
<dbReference type="Gene3D" id="1.10.8.60">
    <property type="match status" value="1"/>
</dbReference>
<dbReference type="Proteomes" id="UP000004416">
    <property type="component" value="Unassembled WGS sequence"/>
</dbReference>
<dbReference type="EMBL" id="AFZX01000006">
    <property type="protein sequence ID" value="EHL09079.1"/>
    <property type="molecule type" value="Genomic_DNA"/>
</dbReference>
<proteinExistence type="predicted"/>
<dbReference type="GO" id="GO:0006355">
    <property type="term" value="P:regulation of DNA-templated transcription"/>
    <property type="evidence" value="ECO:0007669"/>
    <property type="project" value="InterPro"/>
</dbReference>
<dbReference type="PANTHER" id="PTHR32071">
    <property type="entry name" value="TRANSCRIPTIONAL REGULATORY PROTEIN"/>
    <property type="match status" value="1"/>
</dbReference>
<keyword evidence="4" id="KW-0804">Transcription</keyword>
<feature type="domain" description="Sigma-54 factor interaction" evidence="5">
    <location>
        <begin position="346"/>
        <end position="577"/>
    </location>
</feature>
<evidence type="ECO:0000256" key="3">
    <source>
        <dbReference type="ARBA" id="ARBA00023015"/>
    </source>
</evidence>
<keyword evidence="1" id="KW-0547">Nucleotide-binding</keyword>
<sequence length="670" mass="75350">MLNGGSPMHVHELLQRISQGTEKAYLEKCRDQRELFMEGKPVDPGIVPKVVYNSWVRSQRYGVDPFEKPCHHPIDKSKSKELSRFIECLERYNFFIKQALELIDYQGFTFTFSAKESLTKHIYDDLGSPFANLIGECSERTVGTNATAIALAENVPVALVSSLSYQYWPAENGVNTAAPIHNHQGEVMGGIHIGLKDIKRTQDAFWLVTYLAQVFDRLYLPMTQKHEKKIKDIIDLLPQGVAYINNKKSIHYNEKFQTLVNLSKGKNSLKKVSEFFSQEDWTSIFACQEIKADGKTLIINSNSLDYEDFETSKIFIVEEKQSLTQRLQENSQGSKTTVGLYSFDDIVGNNAELNEAKSIGLNVAGTSVPVLIFGENGTGKEMFAQAIHAASPRREKPFIAINCGAIPAELVESELFGYEEGSFTGALKGGKIGKIEAASGGTLFLDEIESMPVQDQIKLLRVISTGKVQKVGSTKEIPVDIRLISATKKDLLEESDKGLFREDLYFRISTFIIELPALRQRREDILLLTKEFISKFSRKYGLEQTVEMAQEFVEALENYSWRGNVRELEHSIERAIILMGAGLTLKVDYLSKRIQESYQNYQVKGLVEDVLAKGLKKQEQGLLYTAEAMIIDHVLKSVGGNVTAAAEKLGVTRKTIYNKLQEHPDLRVVK</sequence>
<evidence type="ECO:0000313" key="6">
    <source>
        <dbReference type="EMBL" id="EHL09079.1"/>
    </source>
</evidence>
<evidence type="ECO:0000256" key="1">
    <source>
        <dbReference type="ARBA" id="ARBA00022741"/>
    </source>
</evidence>
<dbReference type="Gene3D" id="3.40.50.300">
    <property type="entry name" value="P-loop containing nucleotide triphosphate hydrolases"/>
    <property type="match status" value="1"/>
</dbReference>
<evidence type="ECO:0000259" key="5">
    <source>
        <dbReference type="PROSITE" id="PS50045"/>
    </source>
</evidence>
<dbReference type="PROSITE" id="PS50045">
    <property type="entry name" value="SIGMA54_INTERACT_4"/>
    <property type="match status" value="1"/>
</dbReference>
<dbReference type="Gene3D" id="1.10.10.60">
    <property type="entry name" value="Homeodomain-like"/>
    <property type="match status" value="1"/>
</dbReference>